<dbReference type="InterPro" id="IPR029063">
    <property type="entry name" value="SAM-dependent_MTases_sf"/>
</dbReference>
<reference evidence="4 5" key="1">
    <citation type="submission" date="2018-12" db="EMBL/GenBank/DDBJ databases">
        <authorList>
            <consortium name="Pathogen Informatics"/>
        </authorList>
    </citation>
    <scope>NUCLEOTIDE SEQUENCE [LARGE SCALE GENOMIC DNA]</scope>
    <source>
        <strain evidence="4 5">NCTC11432</strain>
    </source>
</reference>
<evidence type="ECO:0000259" key="3">
    <source>
        <dbReference type="Pfam" id="PF13649"/>
    </source>
</evidence>
<keyword evidence="1" id="KW-0489">Methyltransferase</keyword>
<dbReference type="InterPro" id="IPR041698">
    <property type="entry name" value="Methyltransf_25"/>
</dbReference>
<dbReference type="EMBL" id="LR134289">
    <property type="protein sequence ID" value="VEE04760.1"/>
    <property type="molecule type" value="Genomic_DNA"/>
</dbReference>
<dbReference type="AlphaFoldDB" id="A0A448AWZ9"/>
<keyword evidence="2" id="KW-0808">Transferase</keyword>
<evidence type="ECO:0000256" key="2">
    <source>
        <dbReference type="ARBA" id="ARBA00022679"/>
    </source>
</evidence>
<dbReference type="SUPFAM" id="SSF53335">
    <property type="entry name" value="S-adenosyl-L-methionine-dependent methyltransferases"/>
    <property type="match status" value="1"/>
</dbReference>
<dbReference type="Proteomes" id="UP000279227">
    <property type="component" value="Chromosome"/>
</dbReference>
<evidence type="ECO:0000313" key="5">
    <source>
        <dbReference type="Proteomes" id="UP000279227"/>
    </source>
</evidence>
<dbReference type="PANTHER" id="PTHR43861">
    <property type="entry name" value="TRANS-ACONITATE 2-METHYLTRANSFERASE-RELATED"/>
    <property type="match status" value="1"/>
</dbReference>
<dbReference type="GeneID" id="93022490"/>
<dbReference type="Gene3D" id="3.40.50.150">
    <property type="entry name" value="Vaccinia Virus protein VP39"/>
    <property type="match status" value="1"/>
</dbReference>
<dbReference type="GO" id="GO:0008168">
    <property type="term" value="F:methyltransferase activity"/>
    <property type="evidence" value="ECO:0007669"/>
    <property type="project" value="UniProtKB-KW"/>
</dbReference>
<name>A0A448AWZ9_CHRGE</name>
<organism evidence="4 5">
    <name type="scientific">Chryseobacterium gleum</name>
    <name type="common">Flavobacterium gleum</name>
    <dbReference type="NCBI Taxonomy" id="250"/>
    <lineage>
        <taxon>Bacteria</taxon>
        <taxon>Pseudomonadati</taxon>
        <taxon>Bacteroidota</taxon>
        <taxon>Flavobacteriia</taxon>
        <taxon>Flavobacteriales</taxon>
        <taxon>Weeksellaceae</taxon>
        <taxon>Chryseobacterium group</taxon>
        <taxon>Chryseobacterium</taxon>
    </lineage>
</organism>
<dbReference type="KEGG" id="cgle:NCTC11432_00334"/>
<gene>
    <name evidence="4" type="ORF">NCTC11432_00334</name>
</gene>
<dbReference type="CDD" id="cd02440">
    <property type="entry name" value="AdoMet_MTases"/>
    <property type="match status" value="1"/>
</dbReference>
<dbReference type="STRING" id="525257.HMPREF0204_14146"/>
<dbReference type="OrthoDB" id="3896938at2"/>
<dbReference type="PANTHER" id="PTHR43861:SF1">
    <property type="entry name" value="TRANS-ACONITATE 2-METHYLTRANSFERASE"/>
    <property type="match status" value="1"/>
</dbReference>
<dbReference type="GO" id="GO:0032259">
    <property type="term" value="P:methylation"/>
    <property type="evidence" value="ECO:0007669"/>
    <property type="project" value="UniProtKB-KW"/>
</dbReference>
<sequence>MKIKSKLSKYLRKLKLLRFADQIRFYYTWLKMYKKNKQFRSLHPHTKLPKDYLMYESFLLDYDSYYNGGKVTADWIISLINKHYKQIKHLKILDWGCGPGRVIRHMPTLLEESNQFFATDYNEDSINWCSKNIHHVDFSKNKLSPPLSYENDFFDIIYGISIFTHLSEKMHIEWIKELRRVLKKDGILIVSLQGNNFKLKLTSTELKEFTNGKLVVRGNTKEGHRMYSAFHPETFVKCLFKDFTILNHIVYSDDLAKKNIPQDIWVLKK</sequence>
<dbReference type="Pfam" id="PF13649">
    <property type="entry name" value="Methyltransf_25"/>
    <property type="match status" value="1"/>
</dbReference>
<accession>A0A448AWZ9</accession>
<evidence type="ECO:0000313" key="4">
    <source>
        <dbReference type="EMBL" id="VEE04760.1"/>
    </source>
</evidence>
<evidence type="ECO:0000256" key="1">
    <source>
        <dbReference type="ARBA" id="ARBA00022603"/>
    </source>
</evidence>
<protein>
    <submittedName>
        <fullName evidence="4">Biotin biosynthesis protein BioC</fullName>
    </submittedName>
</protein>
<feature type="domain" description="Methyltransferase" evidence="3">
    <location>
        <begin position="92"/>
        <end position="186"/>
    </location>
</feature>
<dbReference type="RefSeq" id="WP_002979976.1">
    <property type="nucleotide sequence ID" value="NZ_CP068486.1"/>
</dbReference>
<proteinExistence type="predicted"/>